<proteinExistence type="predicted"/>
<dbReference type="GO" id="GO:0032259">
    <property type="term" value="P:methylation"/>
    <property type="evidence" value="ECO:0007669"/>
    <property type="project" value="UniProtKB-KW"/>
</dbReference>
<dbReference type="CDD" id="cd02440">
    <property type="entry name" value="AdoMet_MTases"/>
    <property type="match status" value="1"/>
</dbReference>
<accession>A0ABS7GNN3</accession>
<keyword evidence="3" id="KW-1185">Reference proteome</keyword>
<dbReference type="SUPFAM" id="SSF53335">
    <property type="entry name" value="S-adenosyl-L-methionine-dependent methyltransferases"/>
    <property type="match status" value="1"/>
</dbReference>
<dbReference type="Pfam" id="PF08241">
    <property type="entry name" value="Methyltransf_11"/>
    <property type="match status" value="1"/>
</dbReference>
<dbReference type="Gene3D" id="3.40.50.150">
    <property type="entry name" value="Vaccinia Virus protein VP39"/>
    <property type="match status" value="1"/>
</dbReference>
<sequence length="284" mass="31510">MTSQHLDTWEQAVQWLREQPDQQKLVIDAYYDDPLSNAAERYWRSDEWEAIRKFLPDQPGSAVDIGAGRGIASFALAKDGFTVTALEPDTSALVGSGAIKQLARETKLPIQAVEEFSEKLPFPDQAFDVVFARAVLHHTSDLAAACREFFRVLKPGGRLIAVREHVISSKNDLPVFLDQHPLHKLYGGENAFLLADYENAIVSAGFGMDKVLAPLESEINFAPYTKNELKRELGARIAARLPFVGGAASSIVRFGPVWAVLSRIAQAFDNRPGRLYSFIATRPR</sequence>
<protein>
    <submittedName>
        <fullName evidence="2">Methyltransferase domain-containing protein</fullName>
    </submittedName>
</protein>
<organism evidence="2 3">
    <name type="scientific">Rhizobium mesosinicum</name>
    <dbReference type="NCBI Taxonomy" id="335017"/>
    <lineage>
        <taxon>Bacteria</taxon>
        <taxon>Pseudomonadati</taxon>
        <taxon>Pseudomonadota</taxon>
        <taxon>Alphaproteobacteria</taxon>
        <taxon>Hyphomicrobiales</taxon>
        <taxon>Rhizobiaceae</taxon>
        <taxon>Rhizobium/Agrobacterium group</taxon>
        <taxon>Rhizobium</taxon>
    </lineage>
</organism>
<reference evidence="2 3" key="1">
    <citation type="journal article" date="2021" name="MBio">
        <title>Poor Competitiveness of Bradyrhizobium in Pigeon Pea Root Colonization in Indian Soils.</title>
        <authorList>
            <person name="Chalasani D."/>
            <person name="Basu A."/>
            <person name="Pullabhotla S.V.S.R.N."/>
            <person name="Jorrin B."/>
            <person name="Neal A.L."/>
            <person name="Poole P.S."/>
            <person name="Podile A.R."/>
            <person name="Tkacz A."/>
        </authorList>
    </citation>
    <scope>NUCLEOTIDE SEQUENCE [LARGE SCALE GENOMIC DNA]</scope>
    <source>
        <strain evidence="2 3">HU56</strain>
    </source>
</reference>
<evidence type="ECO:0000259" key="1">
    <source>
        <dbReference type="Pfam" id="PF08241"/>
    </source>
</evidence>
<dbReference type="RefSeq" id="WP_220333050.1">
    <property type="nucleotide sequence ID" value="NZ_JAEUAK010000001.1"/>
</dbReference>
<dbReference type="PANTHER" id="PTHR43464">
    <property type="entry name" value="METHYLTRANSFERASE"/>
    <property type="match status" value="1"/>
</dbReference>
<feature type="domain" description="Methyltransferase type 11" evidence="1">
    <location>
        <begin position="63"/>
        <end position="160"/>
    </location>
</feature>
<dbReference type="InterPro" id="IPR029063">
    <property type="entry name" value="SAM-dependent_MTases_sf"/>
</dbReference>
<comment type="caution">
    <text evidence="2">The sequence shown here is derived from an EMBL/GenBank/DDBJ whole genome shotgun (WGS) entry which is preliminary data.</text>
</comment>
<name>A0ABS7GNN3_9HYPH</name>
<dbReference type="EMBL" id="JAEUAK010000001">
    <property type="protein sequence ID" value="MBW9051546.1"/>
    <property type="molecule type" value="Genomic_DNA"/>
</dbReference>
<gene>
    <name evidence="2" type="ORF">JNB85_03840</name>
</gene>
<dbReference type="Proteomes" id="UP000717752">
    <property type="component" value="Unassembled WGS sequence"/>
</dbReference>
<evidence type="ECO:0000313" key="3">
    <source>
        <dbReference type="Proteomes" id="UP000717752"/>
    </source>
</evidence>
<keyword evidence="2" id="KW-0489">Methyltransferase</keyword>
<keyword evidence="2" id="KW-0808">Transferase</keyword>
<dbReference type="InterPro" id="IPR013216">
    <property type="entry name" value="Methyltransf_11"/>
</dbReference>
<dbReference type="GO" id="GO:0008168">
    <property type="term" value="F:methyltransferase activity"/>
    <property type="evidence" value="ECO:0007669"/>
    <property type="project" value="UniProtKB-KW"/>
</dbReference>
<evidence type="ECO:0000313" key="2">
    <source>
        <dbReference type="EMBL" id="MBW9051546.1"/>
    </source>
</evidence>